<accession>A0A151NBC5</accession>
<dbReference type="Gene3D" id="2.30.30.140">
    <property type="match status" value="6"/>
</dbReference>
<dbReference type="Gene3D" id="2.40.50.90">
    <property type="match status" value="6"/>
</dbReference>
<feature type="domain" description="Tudor" evidence="3">
    <location>
        <begin position="253"/>
        <end position="310"/>
    </location>
</feature>
<dbReference type="FunFam" id="2.30.30.140:FF:000018">
    <property type="entry name" value="Serine/threonine-protein kinase 31"/>
    <property type="match status" value="2"/>
</dbReference>
<protein>
    <submittedName>
        <fullName evidence="4">Tudor domain-containing protein 6</fullName>
    </submittedName>
</protein>
<evidence type="ECO:0000256" key="2">
    <source>
        <dbReference type="SAM" id="MobiDB-lite"/>
    </source>
</evidence>
<keyword evidence="1" id="KW-0175">Coiled coil</keyword>
<feature type="domain" description="Tudor" evidence="3">
    <location>
        <begin position="1080"/>
        <end position="1139"/>
    </location>
</feature>
<feature type="region of interest" description="Disordered" evidence="2">
    <location>
        <begin position="395"/>
        <end position="429"/>
    </location>
</feature>
<evidence type="ECO:0000313" key="5">
    <source>
        <dbReference type="Proteomes" id="UP000050525"/>
    </source>
</evidence>
<comment type="caution">
    <text evidence="4">The sequence shown here is derived from an EMBL/GenBank/DDBJ whole genome shotgun (WGS) entry which is preliminary data.</text>
</comment>
<dbReference type="InterPro" id="IPR050621">
    <property type="entry name" value="Tudor_domain_containing"/>
</dbReference>
<dbReference type="eggNOG" id="KOG2039">
    <property type="taxonomic scope" value="Eukaryota"/>
</dbReference>
<dbReference type="EMBL" id="AKHW03003598">
    <property type="protein sequence ID" value="KYO34112.1"/>
    <property type="molecule type" value="Genomic_DNA"/>
</dbReference>
<dbReference type="InterPro" id="IPR035437">
    <property type="entry name" value="SNase_OB-fold_sf"/>
</dbReference>
<feature type="region of interest" description="Disordered" evidence="2">
    <location>
        <begin position="164"/>
        <end position="185"/>
    </location>
</feature>
<evidence type="ECO:0000259" key="3">
    <source>
        <dbReference type="PROSITE" id="PS50304"/>
    </source>
</evidence>
<organism evidence="4 5">
    <name type="scientific">Alligator mississippiensis</name>
    <name type="common">American alligator</name>
    <dbReference type="NCBI Taxonomy" id="8496"/>
    <lineage>
        <taxon>Eukaryota</taxon>
        <taxon>Metazoa</taxon>
        <taxon>Chordata</taxon>
        <taxon>Craniata</taxon>
        <taxon>Vertebrata</taxon>
        <taxon>Euteleostomi</taxon>
        <taxon>Archelosauria</taxon>
        <taxon>Archosauria</taxon>
        <taxon>Crocodylia</taxon>
        <taxon>Alligatoridae</taxon>
        <taxon>Alligatorinae</taxon>
        <taxon>Alligator</taxon>
    </lineage>
</organism>
<keyword evidence="5" id="KW-1185">Reference proteome</keyword>
<dbReference type="InterPro" id="IPR002999">
    <property type="entry name" value="Tudor"/>
</dbReference>
<feature type="region of interest" description="Disordered" evidence="2">
    <location>
        <begin position="887"/>
        <end position="931"/>
    </location>
</feature>
<dbReference type="Proteomes" id="UP000050525">
    <property type="component" value="Unassembled WGS sequence"/>
</dbReference>
<feature type="compositionally biased region" description="Basic and acidic residues" evidence="2">
    <location>
        <begin position="397"/>
        <end position="414"/>
    </location>
</feature>
<evidence type="ECO:0000313" key="4">
    <source>
        <dbReference type="EMBL" id="KYO34112.1"/>
    </source>
</evidence>
<dbReference type="CDD" id="cd20422">
    <property type="entry name" value="Tudor_TDRD6_rpt3"/>
    <property type="match status" value="1"/>
</dbReference>
<reference evidence="4 5" key="1">
    <citation type="journal article" date="2012" name="Genome Biol.">
        <title>Sequencing three crocodilian genomes to illuminate the evolution of archosaurs and amniotes.</title>
        <authorList>
            <person name="St John J.A."/>
            <person name="Braun E.L."/>
            <person name="Isberg S.R."/>
            <person name="Miles L.G."/>
            <person name="Chong A.Y."/>
            <person name="Gongora J."/>
            <person name="Dalzell P."/>
            <person name="Moran C."/>
            <person name="Bed'hom B."/>
            <person name="Abzhanov A."/>
            <person name="Burgess S.C."/>
            <person name="Cooksey A.M."/>
            <person name="Castoe T.A."/>
            <person name="Crawford N.G."/>
            <person name="Densmore L.D."/>
            <person name="Drew J.C."/>
            <person name="Edwards S.V."/>
            <person name="Faircloth B.C."/>
            <person name="Fujita M.K."/>
            <person name="Greenwold M.J."/>
            <person name="Hoffmann F.G."/>
            <person name="Howard J.M."/>
            <person name="Iguchi T."/>
            <person name="Janes D.E."/>
            <person name="Khan S.Y."/>
            <person name="Kohno S."/>
            <person name="de Koning A.J."/>
            <person name="Lance S.L."/>
            <person name="McCarthy F.M."/>
            <person name="McCormack J.E."/>
            <person name="Merchant M.E."/>
            <person name="Peterson D.G."/>
            <person name="Pollock D.D."/>
            <person name="Pourmand N."/>
            <person name="Raney B.J."/>
            <person name="Roessler K.A."/>
            <person name="Sanford J.R."/>
            <person name="Sawyer R.H."/>
            <person name="Schmidt C.J."/>
            <person name="Triplett E.W."/>
            <person name="Tuberville T.D."/>
            <person name="Venegas-Anaya M."/>
            <person name="Howard J.T."/>
            <person name="Jarvis E.D."/>
            <person name="Guillette L.J.Jr."/>
            <person name="Glenn T.C."/>
            <person name="Green R.E."/>
            <person name="Ray D.A."/>
        </authorList>
    </citation>
    <scope>NUCLEOTIDE SEQUENCE [LARGE SCALE GENOMIC DNA]</scope>
    <source>
        <strain evidence="4">KSC_2009_1</strain>
    </source>
</reference>
<dbReference type="STRING" id="8496.A0A151NBC5"/>
<dbReference type="PANTHER" id="PTHR22948:SF15">
    <property type="entry name" value="TUDOR DOMAIN-CONTAINING PROTEIN 6"/>
    <property type="match status" value="1"/>
</dbReference>
<feature type="coiled-coil region" evidence="1">
    <location>
        <begin position="733"/>
        <end position="760"/>
    </location>
</feature>
<dbReference type="InterPro" id="IPR047447">
    <property type="entry name" value="Tudor_TDRD6_rpt3"/>
</dbReference>
<dbReference type="SMART" id="SM00333">
    <property type="entry name" value="TUDOR"/>
    <property type="match status" value="7"/>
</dbReference>
<dbReference type="PANTHER" id="PTHR22948">
    <property type="entry name" value="TUDOR DOMAIN CONTAINING PROTEIN"/>
    <property type="match status" value="1"/>
</dbReference>
<feature type="domain" description="Tudor" evidence="3">
    <location>
        <begin position="543"/>
        <end position="603"/>
    </location>
</feature>
<dbReference type="PROSITE" id="PS50304">
    <property type="entry name" value="TUDOR"/>
    <property type="match status" value="6"/>
</dbReference>
<feature type="domain" description="Tudor" evidence="3">
    <location>
        <begin position="18"/>
        <end position="80"/>
    </location>
</feature>
<sequence length="2039" mass="227752">MRQLYEVAVGRGQEQEVPPKPGSPCAARGIDGHWYRALLLETFGGELGRPLAQVMCVDYGRKEFVTGANLRRLPPECFRMPVLTYPCALQGVSDGGCGWSRSQLSELKALLLGKAVSARIDAYSSFEHLYYVSLYGDNGINLNCLYGVQAHCLSASLLQSGSELPDAAAEEPEQPPGAPPASAAVQRAPARSARLPVIRLKAGVFCKGQVSFARDPGEFWLRLQEHKQPLGQLMRSMSDFYSRAQKLEAVLLEPQLGSLCCAKWKEKAYYRALVTRVLGKGVEVHLVDRGNTETLDWYEVKELLPQFMELPAVALKCCLADASPLGESWSKECMSYFKRAVRNKELTFHVLGTQGDKYVVEILDQSQTGEKNVCKIMTWGGYAKFQGAEVPQVHKKAPAERLGQDPKWGAEEGKQASATDSVTTSRRIEIEPKPKIHHTVLKSSAALVKDQPTVSADDLSDSVSDKEKMPPNLPCSFAQNYLEIKPGLPPYEDQLEVGSTVDVVVSCVESPGYFWCQLRRNSQELKKLMATIQDYCKGSAQPHYLPNPVCLAKYSEDKKWYRALILSGILPKEEVEVIYVDYGNKDVVSLKNLCSINADFLKLKAQAFRCSLYNLIQPTGPDPLVWDEEAISAFQEFVDASMECLQLNCTIFALAAVNNKELFNIVDLITPFESVCHFLIERGLAKPVQPQSPLASSVQLYSYYYSTHDIKIGSEEEIYVTHVDDPWKFYIQLQRSADALEQLTDNIDQLNKVLLCLKMSQGSGNLCLARYTDSHWYRGIVTKTKPNKEVYFVDFGNTEVVKKEDILPIPNDAYNILLLPMQAIKCSLSDICNVSEEATEWFTKAVLDKHLKAIIVAKESDGKLMIELYDGNIQINAKMKQDFSLPNRATHRHPENETLHSKNQDAKEERNENVKSFTTSTSKFTERENWRSEMQRGESSCKTSFICKEAKLLPSPKKESLFDPWKGSVERFNHNKASPLDKVEESPLPIRKEDKGSVAVVSGTAGNRDQGENSVYVPLKNLSDLHQKNIMPGLKTLVYISHVNNLSDFYIQLASDESQLNSISETLNNRTRRENLCKQQLKTGDLIGAAYSEDGLWYRAVIKEKSSEELISVQYIDYGNTSVVNISETCRVPEDTTLIPVMSIHCLLGGLQAVSCLDWTQKAVLYFSERTSDVQINCEFVEKVKDKWEILLSDDQGMIAVDLIEKFAAREGSQLSEMRDGDESRCDVPNNVPDLSSDEQNKISHLNDTETFSWKIPEVGQTVEAYVTMVKGPGFFWCQIAGTESINYLEEKLKIAGELSVNSTDDFRSSVKSGAICIVKSSENEKFYRAEIRSIKGTSLIVRHVDYGTEEVVDREVVRQVPDELLTIPNQAFPCCLSGFDSSEGSWISEITDKLHDMIAESLLGITIIEIKKDNPSGIPLCSVKMQCNGVSINEELSCFWKPNLGNRDKTSANIENTSEGKNESTGIGDKDFFVLEEAASAAWTQVVQNENQSAILDPELFHPTKSDCLHAPETPFPLEEVELVLPTSNGEHQVKHQISFETFGTDSALLESESNSKIFLEPEIADVQVLFSSETKDLKHELSKMEVLDNISQTEMLELTVDCQSLSDTSEELLKLQSQYVQPSLGEEIKNLMELDHLQTSSSYDEIRDLLLELSWLEMQSSLDERTKEMLELEFLDEQLLGDETRDLVTQKSLEVSPSLEERENLLELKSLEMQPSFGDDREETLEPLPSNVQFSLVDEMERLKLDLDMLQVHQMRSLAEEVLEMKSPQIPLLLDEAGKELEVGTHQAEIVLHGTIKEPVELVPSEVLASLGDEAKDDVLELEESVLQLPANSIVQLSALKTDIKQGAVYSVELGNVGLLDTKHECAEQLSVQETSSAEEQMKQGCHKAFKEYGDPYASGEPLDEETEIEKQDDSFADHGAEQRACGACNLEGFAVGSKCVVWTSPKWCEAQILEVTDEGTRVLNLSNGNEEIVNPENVWNGIPELARSSSEEPTDAADNLHPLSLEVSVFQEKGTCYDSDVTNPCTAANIPEKASE</sequence>
<feature type="domain" description="Tudor" evidence="3">
    <location>
        <begin position="1310"/>
        <end position="1368"/>
    </location>
</feature>
<dbReference type="SUPFAM" id="SSF63748">
    <property type="entry name" value="Tudor/PWWP/MBT"/>
    <property type="match status" value="6"/>
</dbReference>
<proteinExistence type="predicted"/>
<dbReference type="Pfam" id="PF00567">
    <property type="entry name" value="TUDOR"/>
    <property type="match status" value="6"/>
</dbReference>
<name>A0A151NBC5_ALLMI</name>
<evidence type="ECO:0000256" key="1">
    <source>
        <dbReference type="SAM" id="Coils"/>
    </source>
</evidence>
<feature type="compositionally biased region" description="Basic and acidic residues" evidence="2">
    <location>
        <begin position="892"/>
        <end position="913"/>
    </location>
</feature>
<feature type="compositionally biased region" description="Polar residues" evidence="2">
    <location>
        <begin position="416"/>
        <end position="425"/>
    </location>
</feature>
<gene>
    <name evidence="4" type="primary">TDRD6</name>
    <name evidence="4" type="ORF">Y1Q_0002526</name>
</gene>
<feature type="domain" description="Tudor" evidence="3">
    <location>
        <begin position="760"/>
        <end position="816"/>
    </location>
</feature>